<feature type="domain" description="DUF4438" evidence="2">
    <location>
        <begin position="177"/>
        <end position="254"/>
    </location>
</feature>
<dbReference type="Pfam" id="PF24961">
    <property type="entry name" value="NfeD_membrane"/>
    <property type="match status" value="1"/>
</dbReference>
<dbReference type="Gene3D" id="2.102.30.10">
    <property type="entry name" value="tm1086 (SG structure) domain"/>
    <property type="match status" value="1"/>
</dbReference>
<evidence type="ECO:0000259" key="3">
    <source>
        <dbReference type="Pfam" id="PF24961"/>
    </source>
</evidence>
<feature type="transmembrane region" description="Helical" evidence="1">
    <location>
        <begin position="86"/>
        <end position="109"/>
    </location>
</feature>
<feature type="domain" description="NfeD integral membrane" evidence="3">
    <location>
        <begin position="1"/>
        <end position="109"/>
    </location>
</feature>
<keyword evidence="1" id="KW-0472">Membrane</keyword>
<dbReference type="InterPro" id="IPR048399">
    <property type="entry name" value="DUF4438_C"/>
</dbReference>
<accession>X1VI78</accession>
<gene>
    <name evidence="4" type="ORF">S12H4_44338</name>
</gene>
<reference evidence="4" key="1">
    <citation type="journal article" date="2014" name="Front. Microbiol.">
        <title>High frequency of phylogenetically diverse reductive dehalogenase-homologous genes in deep subseafloor sedimentary metagenomes.</title>
        <authorList>
            <person name="Kawai M."/>
            <person name="Futagami T."/>
            <person name="Toyoda A."/>
            <person name="Takaki Y."/>
            <person name="Nishi S."/>
            <person name="Hori S."/>
            <person name="Arai W."/>
            <person name="Tsubouchi T."/>
            <person name="Morono Y."/>
            <person name="Uchiyama I."/>
            <person name="Ito T."/>
            <person name="Fujiyama A."/>
            <person name="Inagaki F."/>
            <person name="Takami H."/>
        </authorList>
    </citation>
    <scope>NUCLEOTIDE SEQUENCE</scope>
    <source>
        <strain evidence="4">Expedition CK06-06</strain>
    </source>
</reference>
<dbReference type="InterPro" id="IPR056739">
    <property type="entry name" value="NfeD_membrane"/>
</dbReference>
<sequence>GIYGILGEFSNPGSFFPGIVGGISLILAFVAFQSIPINYGGLLLIIFGIVLLVIEIYTPTFGLLTAGGVTSLILGSFMLPKATAPFLRISLGLIISMSFATAAFFVFALSKGIKIQWKKSVTGREGLIGKVGITKTVLDPEGTIFVHGERWQASVIDEKVKEGEEVEVLEVRGLQLIVKKYKLDQLRFGDIVAISDADNSYGRSYREGAVSVGIVVHSDCVIAGHGPGVATLLTSTTSKIKFHIDTDANIANYLNIG</sequence>
<feature type="transmembrane region" description="Helical" evidence="1">
    <location>
        <begin position="37"/>
        <end position="54"/>
    </location>
</feature>
<feature type="non-terminal residue" evidence="4">
    <location>
        <position position="1"/>
    </location>
</feature>
<dbReference type="PANTHER" id="PTHR33507:SF4">
    <property type="entry name" value="NODULATION COMPETITIVENESS PROTEIN NFED"/>
    <property type="match status" value="1"/>
</dbReference>
<feature type="transmembrane region" description="Helical" evidence="1">
    <location>
        <begin position="12"/>
        <end position="31"/>
    </location>
</feature>
<feature type="non-terminal residue" evidence="4">
    <location>
        <position position="257"/>
    </location>
</feature>
<dbReference type="AlphaFoldDB" id="X1VI78"/>
<keyword evidence="1" id="KW-0812">Transmembrane</keyword>
<proteinExistence type="predicted"/>
<protein>
    <submittedName>
        <fullName evidence="4">Uncharacterized protein</fullName>
    </submittedName>
</protein>
<dbReference type="Pfam" id="PF20999">
    <property type="entry name" value="DUF4438_C"/>
    <property type="match status" value="1"/>
</dbReference>
<comment type="caution">
    <text evidence="4">The sequence shown here is derived from an EMBL/GenBank/DDBJ whole genome shotgun (WGS) entry which is preliminary data.</text>
</comment>
<keyword evidence="1" id="KW-1133">Transmembrane helix</keyword>
<dbReference type="InterPro" id="IPR052165">
    <property type="entry name" value="Membrane_assoc_protease"/>
</dbReference>
<evidence type="ECO:0000313" key="4">
    <source>
        <dbReference type="EMBL" id="GAJ14736.1"/>
    </source>
</evidence>
<organism evidence="4">
    <name type="scientific">marine sediment metagenome</name>
    <dbReference type="NCBI Taxonomy" id="412755"/>
    <lineage>
        <taxon>unclassified sequences</taxon>
        <taxon>metagenomes</taxon>
        <taxon>ecological metagenomes</taxon>
    </lineage>
</organism>
<dbReference type="EMBL" id="BARW01027311">
    <property type="protein sequence ID" value="GAJ14736.1"/>
    <property type="molecule type" value="Genomic_DNA"/>
</dbReference>
<dbReference type="SUPFAM" id="SSF141322">
    <property type="entry name" value="NfeD domain-like"/>
    <property type="match status" value="1"/>
</dbReference>
<dbReference type="InterPro" id="IPR044910">
    <property type="entry name" value="TM_1086_SG_dom"/>
</dbReference>
<dbReference type="PANTHER" id="PTHR33507">
    <property type="entry name" value="INNER MEMBRANE PROTEIN YBBJ"/>
    <property type="match status" value="1"/>
</dbReference>
<name>X1VI78_9ZZZZ</name>
<evidence type="ECO:0000256" key="1">
    <source>
        <dbReference type="SAM" id="Phobius"/>
    </source>
</evidence>
<evidence type="ECO:0000259" key="2">
    <source>
        <dbReference type="Pfam" id="PF20999"/>
    </source>
</evidence>